<gene>
    <name evidence="3" type="ORF">ACFPOB_20580</name>
</gene>
<dbReference type="InterPro" id="IPR027417">
    <property type="entry name" value="P-loop_NTPase"/>
</dbReference>
<evidence type="ECO:0000259" key="1">
    <source>
        <dbReference type="Pfam" id="PF03354"/>
    </source>
</evidence>
<dbReference type="PANTHER" id="PTHR41287">
    <property type="match status" value="1"/>
</dbReference>
<evidence type="ECO:0000313" key="4">
    <source>
        <dbReference type="Proteomes" id="UP001596053"/>
    </source>
</evidence>
<evidence type="ECO:0000313" key="3">
    <source>
        <dbReference type="EMBL" id="MFC5421962.1"/>
    </source>
</evidence>
<dbReference type="InterPro" id="IPR005021">
    <property type="entry name" value="Terminase_largesu-like"/>
</dbReference>
<organism evidence="3 4">
    <name type="scientific">Bosea eneae</name>
    <dbReference type="NCBI Taxonomy" id="151454"/>
    <lineage>
        <taxon>Bacteria</taxon>
        <taxon>Pseudomonadati</taxon>
        <taxon>Pseudomonadota</taxon>
        <taxon>Alphaproteobacteria</taxon>
        <taxon>Hyphomicrobiales</taxon>
        <taxon>Boseaceae</taxon>
        <taxon>Bosea</taxon>
    </lineage>
</organism>
<feature type="domain" description="Terminase large subunit-like endonuclease" evidence="2">
    <location>
        <begin position="295"/>
        <end position="575"/>
    </location>
</feature>
<dbReference type="Pfam" id="PF20441">
    <property type="entry name" value="TerL_nuclease"/>
    <property type="match status" value="1"/>
</dbReference>
<dbReference type="InterPro" id="IPR046462">
    <property type="entry name" value="TerL_nuclease"/>
</dbReference>
<keyword evidence="4" id="KW-1185">Reference proteome</keyword>
<dbReference type="InterPro" id="IPR046461">
    <property type="entry name" value="TerL_ATPase"/>
</dbReference>
<feature type="domain" description="Terminase large subunit-like ATPase" evidence="1">
    <location>
        <begin position="115"/>
        <end position="265"/>
    </location>
</feature>
<protein>
    <submittedName>
        <fullName evidence="3">Terminase large subunit</fullName>
    </submittedName>
</protein>
<dbReference type="Proteomes" id="UP001596053">
    <property type="component" value="Unassembled WGS sequence"/>
</dbReference>
<dbReference type="Pfam" id="PF03354">
    <property type="entry name" value="TerL_ATPase"/>
    <property type="match status" value="1"/>
</dbReference>
<dbReference type="PANTHER" id="PTHR41287:SF1">
    <property type="entry name" value="PROTEIN YMFN"/>
    <property type="match status" value="1"/>
</dbReference>
<name>A0ABW0IV58_9HYPH</name>
<dbReference type="EMBL" id="JBHSLW010000034">
    <property type="protein sequence ID" value="MFC5421962.1"/>
    <property type="molecule type" value="Genomic_DNA"/>
</dbReference>
<evidence type="ECO:0000259" key="2">
    <source>
        <dbReference type="Pfam" id="PF20441"/>
    </source>
</evidence>
<comment type="caution">
    <text evidence="3">The sequence shown here is derived from an EMBL/GenBank/DDBJ whole genome shotgun (WGS) entry which is preliminary data.</text>
</comment>
<sequence length="604" mass="67931">MQAETSAAALAIGAPEALHPLPDWLQDVADDPAYRWAVSGWRRAASVPGAWFDAAKADRIVEAWPKIFRLTEDRFHGKPFWLLKWQEITLRLLVGWKKPVEIIDAATGKPAMAWVRVFRRLDLWIPRKNGKSEFLAGLGVLFFILEKVHGAQGFVFGRDENQGRIPFKKMKAIIEAAKGIMIGPDGTRRVVNQARSIFVPETSGLCELLSGKPDGKHGRSPTVIIGDEIHEWLSRDLADTLREGTGARLQPIELYASTAGVKTAKVGYDWFEESMEILDGVKHDPYTLVVFFGAGQEDDWLDEATWRKANPSIGLTPTWDYMRIEAGKAKGKPALEAKFKCYHLNQWVDHVSNWIPAKVWRAATSDPERWRLGMERFRGRRCVGATDVSSVRDLSALLWMFEPVDGSEVWDLLPLFWVPEATLAERQQQDKRVNWLDWVEQGALRTTPGSVVDLRPVADAICDGMAMFEVSRLGFDAWGVSQLQIMLQDEGVPLFDEAEERFMVNLRQGHRTLGDATKEFERLVFQAQLDHGGHPVLDWMVRHCGVRFDANLNYVPDKEGSKDKIDGVVAAVMAKALAMGPKGPGPSVYEDRGILEIEVEEWAP</sequence>
<accession>A0ABW0IV58</accession>
<dbReference type="Gene3D" id="3.40.50.300">
    <property type="entry name" value="P-loop containing nucleotide triphosphate hydrolases"/>
    <property type="match status" value="1"/>
</dbReference>
<proteinExistence type="predicted"/>
<dbReference type="RefSeq" id="WP_377800265.1">
    <property type="nucleotide sequence ID" value="NZ_JBHSLW010000034.1"/>
</dbReference>
<reference evidence="4" key="1">
    <citation type="journal article" date="2019" name="Int. J. Syst. Evol. Microbiol.">
        <title>The Global Catalogue of Microorganisms (GCM) 10K type strain sequencing project: providing services to taxonomists for standard genome sequencing and annotation.</title>
        <authorList>
            <consortium name="The Broad Institute Genomics Platform"/>
            <consortium name="The Broad Institute Genome Sequencing Center for Infectious Disease"/>
            <person name="Wu L."/>
            <person name="Ma J."/>
        </authorList>
    </citation>
    <scope>NUCLEOTIDE SEQUENCE [LARGE SCALE GENOMIC DNA]</scope>
    <source>
        <strain evidence="4">NCAIM B.01391</strain>
    </source>
</reference>